<keyword evidence="3" id="KW-1133">Transmembrane helix</keyword>
<keyword evidence="7" id="KW-1185">Reference proteome</keyword>
<evidence type="ECO:0000313" key="7">
    <source>
        <dbReference type="Proteomes" id="UP000663829"/>
    </source>
</evidence>
<dbReference type="EMBL" id="CAJOBC010000793">
    <property type="protein sequence ID" value="CAF3626600.1"/>
    <property type="molecule type" value="Genomic_DNA"/>
</dbReference>
<evidence type="ECO:0000256" key="2">
    <source>
        <dbReference type="ARBA" id="ARBA00022723"/>
    </source>
</evidence>
<gene>
    <name evidence="5" type="ORF">GPM918_LOCUS5476</name>
    <name evidence="6" type="ORF">SRO942_LOCUS5476</name>
</gene>
<evidence type="ECO:0000256" key="3">
    <source>
        <dbReference type="SAM" id="Phobius"/>
    </source>
</evidence>
<evidence type="ECO:0000259" key="4">
    <source>
        <dbReference type="Pfam" id="PF13359"/>
    </source>
</evidence>
<feature type="domain" description="DDE Tnp4" evidence="4">
    <location>
        <begin position="224"/>
        <end position="327"/>
    </location>
</feature>
<reference evidence="5" key="1">
    <citation type="submission" date="2021-02" db="EMBL/GenBank/DDBJ databases">
        <authorList>
            <person name="Nowell W R."/>
        </authorList>
    </citation>
    <scope>NUCLEOTIDE SEQUENCE</scope>
</reference>
<protein>
    <recommendedName>
        <fullName evidence="4">DDE Tnp4 domain-containing protein</fullName>
    </recommendedName>
</protein>
<name>A0A813VJ45_9BILA</name>
<proteinExistence type="predicted"/>
<dbReference type="InterPro" id="IPR027806">
    <property type="entry name" value="HARBI1_dom"/>
</dbReference>
<dbReference type="GO" id="GO:0046872">
    <property type="term" value="F:metal ion binding"/>
    <property type="evidence" value="ECO:0007669"/>
    <property type="project" value="UniProtKB-KW"/>
</dbReference>
<organism evidence="5 7">
    <name type="scientific">Didymodactylos carnosus</name>
    <dbReference type="NCBI Taxonomy" id="1234261"/>
    <lineage>
        <taxon>Eukaryota</taxon>
        <taxon>Metazoa</taxon>
        <taxon>Spiralia</taxon>
        <taxon>Gnathifera</taxon>
        <taxon>Rotifera</taxon>
        <taxon>Eurotatoria</taxon>
        <taxon>Bdelloidea</taxon>
        <taxon>Philodinida</taxon>
        <taxon>Philodinidae</taxon>
        <taxon>Didymodactylos</taxon>
    </lineage>
</organism>
<evidence type="ECO:0000256" key="1">
    <source>
        <dbReference type="ARBA" id="ARBA00001968"/>
    </source>
</evidence>
<comment type="caution">
    <text evidence="5">The sequence shown here is derived from an EMBL/GenBank/DDBJ whole genome shotgun (WGS) entry which is preliminary data.</text>
</comment>
<comment type="cofactor">
    <cofactor evidence="1">
        <name>a divalent metal cation</name>
        <dbReference type="ChEBI" id="CHEBI:60240"/>
    </cofactor>
</comment>
<keyword evidence="2" id="KW-0479">Metal-binding</keyword>
<dbReference type="Proteomes" id="UP000663829">
    <property type="component" value="Unassembled WGS sequence"/>
</dbReference>
<keyword evidence="3" id="KW-0472">Membrane</keyword>
<keyword evidence="3" id="KW-0812">Transmembrane</keyword>
<sequence length="335" mass="39461">MNNDMRNRITKTIEFFKFTCVTLSRLIELLEELELNQHQMAMSTCIFSLLTAFIQLIPLIPQLTIYHITMPVDHYERAVITNLYAELANTSCRFLTGLPPSAFNDIFPLFVQEFDQKRRLILQYRFSTTMKTNILLLLLIWLRTYSTNNVLSVMFKVSKYKVCRYRKTYFPLLVRALRSQMKWPSPNEMVNLVVYHPILGRYIGYVDGSRHFIQRPRKNQRLYYSGSVYDSKMLRRAGIGNLPIHTRLLADKGFGNGNGLLTPVRRNELNRFPLSSKKLFNYFLSNKRIFVEHLIKEMKVFEAVHGVFRHERQQWYGVSLCTAYLANVRASLFLQ</sequence>
<dbReference type="AlphaFoldDB" id="A0A813VJ45"/>
<feature type="transmembrane region" description="Helical" evidence="3">
    <location>
        <begin position="40"/>
        <end position="60"/>
    </location>
</feature>
<dbReference type="Pfam" id="PF13359">
    <property type="entry name" value="DDE_Tnp_4"/>
    <property type="match status" value="1"/>
</dbReference>
<dbReference type="Proteomes" id="UP000681722">
    <property type="component" value="Unassembled WGS sequence"/>
</dbReference>
<evidence type="ECO:0000313" key="6">
    <source>
        <dbReference type="EMBL" id="CAF3626600.1"/>
    </source>
</evidence>
<accession>A0A813VJ45</accession>
<dbReference type="EMBL" id="CAJNOQ010000793">
    <property type="protein sequence ID" value="CAF0839308.1"/>
    <property type="molecule type" value="Genomic_DNA"/>
</dbReference>
<evidence type="ECO:0000313" key="5">
    <source>
        <dbReference type="EMBL" id="CAF0839308.1"/>
    </source>
</evidence>